<dbReference type="OrthoDB" id="5961333at2759"/>
<accession>A0A9W9ZFL0</accession>
<dbReference type="InterPro" id="IPR006588">
    <property type="entry name" value="Peptide_N_glycanase_PAW_dom"/>
</dbReference>
<gene>
    <name evidence="3" type="primary">NGLY1_2</name>
    <name evidence="3" type="ORF">OS493_008883</name>
</gene>
<dbReference type="Proteomes" id="UP001163046">
    <property type="component" value="Unassembled WGS sequence"/>
</dbReference>
<dbReference type="InterPro" id="IPR008979">
    <property type="entry name" value="Galactose-bd-like_sf"/>
</dbReference>
<dbReference type="GO" id="GO:0000224">
    <property type="term" value="F:peptide-N4-(N-acetyl-beta-glucosaminyl)asparagine amidase activity"/>
    <property type="evidence" value="ECO:0007669"/>
    <property type="project" value="UniProtKB-EC"/>
</dbReference>
<dbReference type="SUPFAM" id="SSF49785">
    <property type="entry name" value="Galactose-binding domain-like"/>
    <property type="match status" value="1"/>
</dbReference>
<dbReference type="AlphaFoldDB" id="A0A9W9ZFL0"/>
<dbReference type="GO" id="GO:0005737">
    <property type="term" value="C:cytoplasm"/>
    <property type="evidence" value="ECO:0007669"/>
    <property type="project" value="InterPro"/>
</dbReference>
<proteinExistence type="inferred from homology"/>
<dbReference type="Gene3D" id="2.60.120.1020">
    <property type="entry name" value="Peptide N glycanase, PAW domain"/>
    <property type="match status" value="1"/>
</dbReference>
<dbReference type="Pfam" id="PF04721">
    <property type="entry name" value="PAW"/>
    <property type="match status" value="2"/>
</dbReference>
<evidence type="ECO:0000313" key="3">
    <source>
        <dbReference type="EMBL" id="KAJ7380425.1"/>
    </source>
</evidence>
<sequence>MKYVGEGYWLRQLETLSRERRQTLLERSAKELAEFFSVYEGKLLGTAAWRRMTGKSESQHEPYTFIPTDEEINDKRLRMQYCCASDKYTRGSKMEAFLGGWKSGAATVKSVFRKCEYDWRIVCDYLQRWRGLKEADLTTLRKGNAYLARLQGSPSGLVTWQMDFTASGLVIDTVTIVTESITTENGQVDWKLEGGEDIVQDLALNSDQVSITTSSLSGCKSLKLTASLSGGNGNAAWQHAQLFSQPIDSEDDCSLDVTVTLKDSVS</sequence>
<dbReference type="PROSITE" id="PS51398">
    <property type="entry name" value="PAW"/>
    <property type="match status" value="1"/>
</dbReference>
<evidence type="ECO:0000256" key="1">
    <source>
        <dbReference type="PROSITE-ProRule" id="PRU00731"/>
    </source>
</evidence>
<keyword evidence="3" id="KW-0378">Hydrolase</keyword>
<comment type="caution">
    <text evidence="3">The sequence shown here is derived from an EMBL/GenBank/DDBJ whole genome shotgun (WGS) entry which is preliminary data.</text>
</comment>
<comment type="similarity">
    <text evidence="1">Belongs to the transglutaminase-like superfamily. PNGase family.</text>
</comment>
<dbReference type="GO" id="GO:0006516">
    <property type="term" value="P:glycoprotein catabolic process"/>
    <property type="evidence" value="ECO:0007669"/>
    <property type="project" value="InterPro"/>
</dbReference>
<keyword evidence="4" id="KW-1185">Reference proteome</keyword>
<evidence type="ECO:0000259" key="2">
    <source>
        <dbReference type="PROSITE" id="PS51398"/>
    </source>
</evidence>
<protein>
    <submittedName>
        <fullName evidence="3">Peptide-N(4)-(N-acetyl-beta-glucosaminyl)asparagine amidase</fullName>
        <ecNumber evidence="3">3.5.1.52</ecNumber>
    </submittedName>
</protein>
<evidence type="ECO:0000313" key="4">
    <source>
        <dbReference type="Proteomes" id="UP001163046"/>
    </source>
</evidence>
<name>A0A9W9ZFL0_9CNID</name>
<feature type="domain" description="PAW" evidence="2">
    <location>
        <begin position="38"/>
        <end position="264"/>
    </location>
</feature>
<dbReference type="EMBL" id="MU826353">
    <property type="protein sequence ID" value="KAJ7380425.1"/>
    <property type="molecule type" value="Genomic_DNA"/>
</dbReference>
<organism evidence="3 4">
    <name type="scientific">Desmophyllum pertusum</name>
    <dbReference type="NCBI Taxonomy" id="174260"/>
    <lineage>
        <taxon>Eukaryota</taxon>
        <taxon>Metazoa</taxon>
        <taxon>Cnidaria</taxon>
        <taxon>Anthozoa</taxon>
        <taxon>Hexacorallia</taxon>
        <taxon>Scleractinia</taxon>
        <taxon>Caryophylliina</taxon>
        <taxon>Caryophylliidae</taxon>
        <taxon>Desmophyllum</taxon>
    </lineage>
</organism>
<reference evidence="3" key="1">
    <citation type="submission" date="2023-01" db="EMBL/GenBank/DDBJ databases">
        <title>Genome assembly of the deep-sea coral Lophelia pertusa.</title>
        <authorList>
            <person name="Herrera S."/>
            <person name="Cordes E."/>
        </authorList>
    </citation>
    <scope>NUCLEOTIDE SEQUENCE</scope>
    <source>
        <strain evidence="3">USNM1676648</strain>
        <tissue evidence="3">Polyp</tissue>
    </source>
</reference>
<dbReference type="InterPro" id="IPR038680">
    <property type="entry name" value="PAW_sf"/>
</dbReference>
<dbReference type="EC" id="3.5.1.52" evidence="3"/>